<evidence type="ECO:0000313" key="1">
    <source>
        <dbReference type="EMBL" id="MVO78742.1"/>
    </source>
</evidence>
<dbReference type="InterPro" id="IPR011047">
    <property type="entry name" value="Quinoprotein_ADH-like_sf"/>
</dbReference>
<dbReference type="SUPFAM" id="SSF50998">
    <property type="entry name" value="Quinoprotein alcohol dehydrogenase-like"/>
    <property type="match status" value="1"/>
</dbReference>
<dbReference type="Proteomes" id="UP000441389">
    <property type="component" value="Unassembled WGS sequence"/>
</dbReference>
<sequence length="522" mass="53952">MLASCVLLAACGGGGSGGGNTGGTPTPTISTLNVTLSSTSTSATVAEGAKTNVGFTASYTGTPSGAVVPDVQVNGSRIALAGAPTANGASAYDVKLTSADFLPGGQTANQVTFRLCTDSNCGTVYPGSTQTFTVNLTVNLKDWQTVQRDAAHTGYVAVKFATSAFGTAPLWNVPKDAFRPSAIAARAGTVYANFIQQAVNGGRVTTRAIASDTGAVRWSYDLGQTGFNTSAPSYDNGRVVSAAVDLSSGSIPMPVLDAADGHPLKVLSYASQFAKGGAPVPFADKLYHQAGYYGNVVYAFDPAAGTTDWVSDQSRLGGVSEGESVAVDAQYVYFYRADALIVLNRLSGALVSKIADPFFSREGLSYFGTYFGAPVLDGAGRIFTFSDNRSQNQPAPLIAFALAQPTYLWRTNASYINQPALRGGRLYAPRADSTFVDVIDAATGSVVTSINVGTGKPNLTSNVIVTESHIFVGSDTETYAIDLNAAGNPVVWTAAQGGDLAITPDNLLVIAGDNGLSAYRLN</sequence>
<dbReference type="PANTHER" id="PTHR34512:SF30">
    <property type="entry name" value="OUTER MEMBRANE PROTEIN ASSEMBLY FACTOR BAMB"/>
    <property type="match status" value="1"/>
</dbReference>
<accession>A0A6I4J232</accession>
<comment type="caution">
    <text evidence="1">The sequence shown here is derived from an EMBL/GenBank/DDBJ whole genome shotgun (WGS) entry which is preliminary data.</text>
</comment>
<name>A0A6I4J232_9SPHN</name>
<dbReference type="EMBL" id="WQMS01000014">
    <property type="protein sequence ID" value="MVO78742.1"/>
    <property type="molecule type" value="Genomic_DNA"/>
</dbReference>
<gene>
    <name evidence="1" type="ORF">GON01_12460</name>
</gene>
<protein>
    <submittedName>
        <fullName evidence="1">PQQ-binding-like beta-propeller repeat protein</fullName>
    </submittedName>
</protein>
<dbReference type="AlphaFoldDB" id="A0A6I4J232"/>
<reference evidence="1 2" key="1">
    <citation type="submission" date="2019-12" db="EMBL/GenBank/DDBJ databases">
        <authorList>
            <person name="Huq M.A."/>
        </authorList>
    </citation>
    <scope>NUCLEOTIDE SEQUENCE [LARGE SCALE GENOMIC DNA]</scope>
    <source>
        <strain evidence="1 2">MAH-20</strain>
    </source>
</reference>
<dbReference type="Gene3D" id="2.40.128.630">
    <property type="match status" value="1"/>
</dbReference>
<proteinExistence type="predicted"/>
<dbReference type="PANTHER" id="PTHR34512">
    <property type="entry name" value="CELL SURFACE PROTEIN"/>
    <property type="match status" value="1"/>
</dbReference>
<evidence type="ECO:0000313" key="2">
    <source>
        <dbReference type="Proteomes" id="UP000441389"/>
    </source>
</evidence>
<organism evidence="1 2">
    <name type="scientific">Sphingomonas horti</name>
    <dbReference type="NCBI Taxonomy" id="2682842"/>
    <lineage>
        <taxon>Bacteria</taxon>
        <taxon>Pseudomonadati</taxon>
        <taxon>Pseudomonadota</taxon>
        <taxon>Alphaproteobacteria</taxon>
        <taxon>Sphingomonadales</taxon>
        <taxon>Sphingomonadaceae</taxon>
        <taxon>Sphingomonas</taxon>
    </lineage>
</organism>
<keyword evidence="2" id="KW-1185">Reference proteome</keyword>